<comment type="caution">
    <text evidence="2">The sequence shown here is derived from an EMBL/GenBank/DDBJ whole genome shotgun (WGS) entry which is preliminary data.</text>
</comment>
<dbReference type="EMBL" id="JARPUR010000007">
    <property type="protein sequence ID" value="KAK4872568.1"/>
    <property type="molecule type" value="Genomic_DNA"/>
</dbReference>
<proteinExistence type="predicted"/>
<organism evidence="2 3">
    <name type="scientific">Aquatica leii</name>
    <dbReference type="NCBI Taxonomy" id="1421715"/>
    <lineage>
        <taxon>Eukaryota</taxon>
        <taxon>Metazoa</taxon>
        <taxon>Ecdysozoa</taxon>
        <taxon>Arthropoda</taxon>
        <taxon>Hexapoda</taxon>
        <taxon>Insecta</taxon>
        <taxon>Pterygota</taxon>
        <taxon>Neoptera</taxon>
        <taxon>Endopterygota</taxon>
        <taxon>Coleoptera</taxon>
        <taxon>Polyphaga</taxon>
        <taxon>Elateriformia</taxon>
        <taxon>Elateroidea</taxon>
        <taxon>Lampyridae</taxon>
        <taxon>Luciolinae</taxon>
        <taxon>Aquatica</taxon>
    </lineage>
</organism>
<feature type="region of interest" description="Disordered" evidence="1">
    <location>
        <begin position="57"/>
        <end position="85"/>
    </location>
</feature>
<evidence type="ECO:0000313" key="3">
    <source>
        <dbReference type="Proteomes" id="UP001353858"/>
    </source>
</evidence>
<accession>A0AAN7QBS8</accession>
<evidence type="ECO:0000256" key="1">
    <source>
        <dbReference type="SAM" id="MobiDB-lite"/>
    </source>
</evidence>
<reference evidence="3" key="1">
    <citation type="submission" date="2023-01" db="EMBL/GenBank/DDBJ databases">
        <title>Key to firefly adult light organ development and bioluminescence: homeobox transcription factors regulate luciferase expression and transportation to peroxisome.</title>
        <authorList>
            <person name="Fu X."/>
        </authorList>
    </citation>
    <scope>NUCLEOTIDE SEQUENCE [LARGE SCALE GENOMIC DNA]</scope>
</reference>
<keyword evidence="3" id="KW-1185">Reference proteome</keyword>
<evidence type="ECO:0000313" key="2">
    <source>
        <dbReference type="EMBL" id="KAK4872568.1"/>
    </source>
</evidence>
<name>A0AAN7QBS8_9COLE</name>
<dbReference type="Proteomes" id="UP001353858">
    <property type="component" value="Unassembled WGS sequence"/>
</dbReference>
<sequence>MAVKLALFKMLLDSNTSDEDDFMRIMNALHAVGEENQKTRSSYKISDNGCFEVEYQDDTNKKTLTPETELSEVMSPKPQRSSAPKRKKIENIDLLLQQASSALEKISNASVTVIPSSPTVNDASFANFIMAKMTEIKSANIQIQVEEEITRYLFIGIKKDLE</sequence>
<dbReference type="AlphaFoldDB" id="A0AAN7QBS8"/>
<gene>
    <name evidence="2" type="ORF">RN001_014597</name>
</gene>
<protein>
    <submittedName>
        <fullName evidence="2">Uncharacterized protein</fullName>
    </submittedName>
</protein>